<dbReference type="Pfam" id="PF00005">
    <property type="entry name" value="ABC_tran"/>
    <property type="match status" value="1"/>
</dbReference>
<keyword evidence="5 9" id="KW-0067">ATP-binding</keyword>
<evidence type="ECO:0000313" key="9">
    <source>
        <dbReference type="EMBL" id="MCL2914308.1"/>
    </source>
</evidence>
<dbReference type="InterPro" id="IPR017871">
    <property type="entry name" value="ABC_transporter-like_CS"/>
</dbReference>
<evidence type="ECO:0000256" key="2">
    <source>
        <dbReference type="ARBA" id="ARBA00022448"/>
    </source>
</evidence>
<dbReference type="InterPro" id="IPR003593">
    <property type="entry name" value="AAA+_ATPase"/>
</dbReference>
<evidence type="ECO:0000256" key="5">
    <source>
        <dbReference type="ARBA" id="ARBA00022840"/>
    </source>
</evidence>
<evidence type="ECO:0000256" key="4">
    <source>
        <dbReference type="ARBA" id="ARBA00022741"/>
    </source>
</evidence>
<proteinExistence type="predicted"/>
<dbReference type="InterPro" id="IPR050086">
    <property type="entry name" value="MetN_ABC_transporter-like"/>
</dbReference>
<dbReference type="InterPro" id="IPR027417">
    <property type="entry name" value="P-loop_NTPase"/>
</dbReference>
<dbReference type="SMART" id="SM00382">
    <property type="entry name" value="AAA"/>
    <property type="match status" value="1"/>
</dbReference>
<evidence type="ECO:0000256" key="6">
    <source>
        <dbReference type="ARBA" id="ARBA00022967"/>
    </source>
</evidence>
<keyword evidence="7" id="KW-0472">Membrane</keyword>
<organism evidence="9 10">
    <name type="scientific">Shewanella corallii</name>
    <dbReference type="NCBI Taxonomy" id="560080"/>
    <lineage>
        <taxon>Bacteria</taxon>
        <taxon>Pseudomonadati</taxon>
        <taxon>Pseudomonadota</taxon>
        <taxon>Gammaproteobacteria</taxon>
        <taxon>Alteromonadales</taxon>
        <taxon>Shewanellaceae</taxon>
        <taxon>Shewanella</taxon>
    </lineage>
</organism>
<evidence type="ECO:0000259" key="8">
    <source>
        <dbReference type="PROSITE" id="PS50893"/>
    </source>
</evidence>
<feature type="domain" description="ABC transporter" evidence="8">
    <location>
        <begin position="2"/>
        <end position="219"/>
    </location>
</feature>
<evidence type="ECO:0000256" key="1">
    <source>
        <dbReference type="ARBA" id="ARBA00004417"/>
    </source>
</evidence>
<comment type="caution">
    <text evidence="9">The sequence shown here is derived from an EMBL/GenBank/DDBJ whole genome shotgun (WGS) entry which is preliminary data.</text>
</comment>
<evidence type="ECO:0000256" key="7">
    <source>
        <dbReference type="ARBA" id="ARBA00023136"/>
    </source>
</evidence>
<dbReference type="InterPro" id="IPR003439">
    <property type="entry name" value="ABC_transporter-like_ATP-bd"/>
</dbReference>
<gene>
    <name evidence="9" type="ORF">L2725_11070</name>
</gene>
<sequence length="226" mass="24875">MLELVDLKLSYGDTPVVTGVNLKLRQGERLAILGPSGGGKTTLLHHIYQSLPKSSTAQCVQSKALVDNLSVFHNIYMGALDRHLWLYNLLNLVWPLPKQGSAINLLCQELELDLPLHKPVTQLSGGQRQRVAIGRALYQKAPVLLADEPFSALDGEMSRRLLATLKASFSTQIVVMHDANLAREAFDRVVGIAQGRVVFDLPAAEVNESVLARLYKQENSSERLNG</sequence>
<protein>
    <submittedName>
        <fullName evidence="9">ATP-binding cassette domain-containing protein</fullName>
    </submittedName>
</protein>
<accession>A0ABT0N766</accession>
<dbReference type="Proteomes" id="UP001202831">
    <property type="component" value="Unassembled WGS sequence"/>
</dbReference>
<dbReference type="PROSITE" id="PS00211">
    <property type="entry name" value="ABC_TRANSPORTER_1"/>
    <property type="match status" value="1"/>
</dbReference>
<evidence type="ECO:0000256" key="3">
    <source>
        <dbReference type="ARBA" id="ARBA00022475"/>
    </source>
</evidence>
<dbReference type="PROSITE" id="PS50893">
    <property type="entry name" value="ABC_TRANSPORTER_2"/>
    <property type="match status" value="1"/>
</dbReference>
<dbReference type="PANTHER" id="PTHR43166:SF6">
    <property type="entry name" value="PHOSPHONATES IMPORT ATP-BINDING PROTEIN PHNC"/>
    <property type="match status" value="1"/>
</dbReference>
<dbReference type="PANTHER" id="PTHR43166">
    <property type="entry name" value="AMINO ACID IMPORT ATP-BINDING PROTEIN"/>
    <property type="match status" value="1"/>
</dbReference>
<dbReference type="RefSeq" id="WP_249249018.1">
    <property type="nucleotide sequence ID" value="NZ_JAKIKT010000003.1"/>
</dbReference>
<name>A0ABT0N766_9GAMM</name>
<reference evidence="9 10" key="1">
    <citation type="submission" date="2022-01" db="EMBL/GenBank/DDBJ databases">
        <title>Whole genome-based taxonomy of the Shewanellaceae.</title>
        <authorList>
            <person name="Martin-Rodriguez A.J."/>
        </authorList>
    </citation>
    <scope>NUCLEOTIDE SEQUENCE [LARGE SCALE GENOMIC DNA]</scope>
    <source>
        <strain evidence="9 10">DSM 21332</strain>
    </source>
</reference>
<dbReference type="Gene3D" id="3.40.50.300">
    <property type="entry name" value="P-loop containing nucleotide triphosphate hydrolases"/>
    <property type="match status" value="1"/>
</dbReference>
<evidence type="ECO:0000313" key="10">
    <source>
        <dbReference type="Proteomes" id="UP001202831"/>
    </source>
</evidence>
<dbReference type="SUPFAM" id="SSF52540">
    <property type="entry name" value="P-loop containing nucleoside triphosphate hydrolases"/>
    <property type="match status" value="1"/>
</dbReference>
<keyword evidence="2" id="KW-0813">Transport</keyword>
<keyword evidence="4" id="KW-0547">Nucleotide-binding</keyword>
<comment type="subcellular location">
    <subcellularLocation>
        <location evidence="1">Cell inner membrane</location>
        <topology evidence="1">Peripheral membrane protein</topology>
    </subcellularLocation>
</comment>
<dbReference type="EMBL" id="JAKIKT010000003">
    <property type="protein sequence ID" value="MCL2914308.1"/>
    <property type="molecule type" value="Genomic_DNA"/>
</dbReference>
<keyword evidence="6" id="KW-1278">Translocase</keyword>
<keyword evidence="3" id="KW-1003">Cell membrane</keyword>
<dbReference type="GO" id="GO:0005524">
    <property type="term" value="F:ATP binding"/>
    <property type="evidence" value="ECO:0007669"/>
    <property type="project" value="UniProtKB-KW"/>
</dbReference>
<keyword evidence="10" id="KW-1185">Reference proteome</keyword>